<dbReference type="Proteomes" id="UP001369815">
    <property type="component" value="Unassembled WGS sequence"/>
</dbReference>
<evidence type="ECO:0000313" key="9">
    <source>
        <dbReference type="Proteomes" id="UP001369815"/>
    </source>
</evidence>
<dbReference type="InterPro" id="IPR001902">
    <property type="entry name" value="SLC26A/SulP_fam"/>
</dbReference>
<evidence type="ECO:0000313" key="8">
    <source>
        <dbReference type="EMBL" id="KAK6948103.1"/>
    </source>
</evidence>
<comment type="subcellular location">
    <subcellularLocation>
        <location evidence="1">Membrane</location>
        <topology evidence="1">Multi-pass membrane protein</topology>
    </subcellularLocation>
</comment>
<evidence type="ECO:0000259" key="7">
    <source>
        <dbReference type="PROSITE" id="PS50801"/>
    </source>
</evidence>
<dbReference type="InterPro" id="IPR011547">
    <property type="entry name" value="SLC26A/SulP_dom"/>
</dbReference>
<dbReference type="GO" id="GO:0016020">
    <property type="term" value="C:membrane"/>
    <property type="evidence" value="ECO:0007669"/>
    <property type="project" value="UniProtKB-SubCell"/>
</dbReference>
<keyword evidence="9" id="KW-1185">Reference proteome</keyword>
<feature type="transmembrane region" description="Helical" evidence="6">
    <location>
        <begin position="87"/>
        <end position="106"/>
    </location>
</feature>
<dbReference type="InterPro" id="IPR002645">
    <property type="entry name" value="STAS_dom"/>
</dbReference>
<dbReference type="PANTHER" id="PTHR11814">
    <property type="entry name" value="SULFATE TRANSPORTER"/>
    <property type="match status" value="1"/>
</dbReference>
<evidence type="ECO:0000256" key="1">
    <source>
        <dbReference type="ARBA" id="ARBA00004141"/>
    </source>
</evidence>
<organism evidence="8 9">
    <name type="scientific">Daldinia eschscholtzii</name>
    <dbReference type="NCBI Taxonomy" id="292717"/>
    <lineage>
        <taxon>Eukaryota</taxon>
        <taxon>Fungi</taxon>
        <taxon>Dikarya</taxon>
        <taxon>Ascomycota</taxon>
        <taxon>Pezizomycotina</taxon>
        <taxon>Sordariomycetes</taxon>
        <taxon>Xylariomycetidae</taxon>
        <taxon>Xylariales</taxon>
        <taxon>Hypoxylaceae</taxon>
        <taxon>Daldinia</taxon>
    </lineage>
</organism>
<reference evidence="8 9" key="1">
    <citation type="journal article" date="2024" name="Front Chem Biol">
        <title>Unveiling the potential of Daldinia eschscholtzii MFLUCC 19-0629 through bioactivity and bioinformatics studies for enhanced sustainable agriculture production.</title>
        <authorList>
            <person name="Brooks S."/>
            <person name="Weaver J.A."/>
            <person name="Klomchit A."/>
            <person name="Alharthi S.A."/>
            <person name="Onlamun T."/>
            <person name="Nurani R."/>
            <person name="Vong T.K."/>
            <person name="Alberti F."/>
            <person name="Greco C."/>
        </authorList>
    </citation>
    <scope>NUCLEOTIDE SEQUENCE [LARGE SCALE GENOMIC DNA]</scope>
    <source>
        <strain evidence="8">MFLUCC 19-0629</strain>
    </source>
</reference>
<dbReference type="Gene3D" id="3.30.750.24">
    <property type="entry name" value="STAS domain"/>
    <property type="match status" value="1"/>
</dbReference>
<dbReference type="EMBL" id="JBANMG010000010">
    <property type="protein sequence ID" value="KAK6948103.1"/>
    <property type="molecule type" value="Genomic_DNA"/>
</dbReference>
<feature type="transmembrane region" description="Helical" evidence="6">
    <location>
        <begin position="324"/>
        <end position="342"/>
    </location>
</feature>
<dbReference type="InterPro" id="IPR036513">
    <property type="entry name" value="STAS_dom_sf"/>
</dbReference>
<evidence type="ECO:0000256" key="2">
    <source>
        <dbReference type="ARBA" id="ARBA00022692"/>
    </source>
</evidence>
<protein>
    <recommendedName>
        <fullName evidence="7">STAS domain-containing protein</fullName>
    </recommendedName>
</protein>
<feature type="transmembrane region" description="Helical" evidence="6">
    <location>
        <begin position="375"/>
        <end position="395"/>
    </location>
</feature>
<sequence length="708" mass="77423">MARLLEKSRKATAKLFSAEDNTRAHLTPDNIVQRSNAAISPFEPFIEQIPTTKDWILVISLLVGKTGMNVIDKHPSFTREEVAKTHAFLAGCVFLILGLLRLGWVIELVPHVAISAFVTAAAITIALGQAPNLLGIRGVNTKGPAYRVLIDTFKGLGQVKLDAVVGLTSLLLLMSVKRLFDYLTARKPHQEKMWNTLSSLRLSLTVFLYILVSYLVNWNVPPEEFKFRTLGHIQAGFGHIGPPSFRVELIKSLLSELPATAIVIIVEHIAIGKSLAQKNNYTIDPSQELVALGGINLAGPFVGAYASTASFGGSALLSKARVKTPLAGVFNAVIFVLTLYALDRVLYWTPISTMAALIIHAVISLPMSLDELRRLWQISPPDLVIYTIGVLASIFSTLENGIYVTTALSACLLLVRLIHGRGQFLGRVQVYRYPIPGTRNSVATDPSSSAFGMLPRDAFFPIDRKDASNPCIHIESPRLGVFIYRFPEGFNYVNQTQHMEFLFTHITKATRRTTPLEYKNPGDRPWNEHAASATPDETNSETCKPTLKALILDFSTVSNIDTDAIHGLVVLRKQLEHWSFPEAVQLHFASVGGRWVRRALIIAGFGFPGQRELEAPIPWAPSFCLAKKNIPAITPDLPLAESSSGLRSGITDLNNSEIGNCDAEASPMGPGQLVPTHGTNYPNFHADLTAAVQAVSAFTAPGEGFREV</sequence>
<evidence type="ECO:0000256" key="5">
    <source>
        <dbReference type="SAM" id="MobiDB-lite"/>
    </source>
</evidence>
<feature type="domain" description="STAS" evidence="7">
    <location>
        <begin position="480"/>
        <end position="605"/>
    </location>
</feature>
<keyword evidence="2 6" id="KW-0812">Transmembrane</keyword>
<evidence type="ECO:0000256" key="3">
    <source>
        <dbReference type="ARBA" id="ARBA00022989"/>
    </source>
</evidence>
<keyword evidence="3 6" id="KW-1133">Transmembrane helix</keyword>
<dbReference type="PROSITE" id="PS50801">
    <property type="entry name" value="STAS"/>
    <property type="match status" value="1"/>
</dbReference>
<proteinExistence type="predicted"/>
<feature type="region of interest" description="Disordered" evidence="5">
    <location>
        <begin position="517"/>
        <end position="541"/>
    </location>
</feature>
<accession>A0AAX6M6R0</accession>
<dbReference type="Pfam" id="PF00916">
    <property type="entry name" value="Sulfate_transp"/>
    <property type="match status" value="1"/>
</dbReference>
<keyword evidence="4 6" id="KW-0472">Membrane</keyword>
<comment type="caution">
    <text evidence="8">The sequence shown here is derived from an EMBL/GenBank/DDBJ whole genome shotgun (WGS) entry which is preliminary data.</text>
</comment>
<feature type="transmembrane region" description="Helical" evidence="6">
    <location>
        <begin position="112"/>
        <end position="134"/>
    </location>
</feature>
<dbReference type="AlphaFoldDB" id="A0AAX6M6R0"/>
<dbReference type="GO" id="GO:0055085">
    <property type="term" value="P:transmembrane transport"/>
    <property type="evidence" value="ECO:0007669"/>
    <property type="project" value="InterPro"/>
</dbReference>
<evidence type="ECO:0000256" key="6">
    <source>
        <dbReference type="SAM" id="Phobius"/>
    </source>
</evidence>
<feature type="transmembrane region" description="Helical" evidence="6">
    <location>
        <begin position="200"/>
        <end position="220"/>
    </location>
</feature>
<name>A0AAX6M6R0_9PEZI</name>
<gene>
    <name evidence="8" type="ORF">Daesc_009867</name>
</gene>
<evidence type="ECO:0000256" key="4">
    <source>
        <dbReference type="ARBA" id="ARBA00023136"/>
    </source>
</evidence>